<evidence type="ECO:0000313" key="11">
    <source>
        <dbReference type="EMBL" id="KAL3762470.1"/>
    </source>
</evidence>
<comment type="function">
    <text evidence="6">Required for endonucleolytic cleavage during polyadenylation-dependent pre-mRNA 3'-end formation.</text>
</comment>
<dbReference type="InterPro" id="IPR038238">
    <property type="entry name" value="Clp1_C_sf"/>
</dbReference>
<dbReference type="Proteomes" id="UP001530293">
    <property type="component" value="Unassembled WGS sequence"/>
</dbReference>
<evidence type="ECO:0000259" key="10">
    <source>
        <dbReference type="Pfam" id="PF16575"/>
    </source>
</evidence>
<proteinExistence type="inferred from homology"/>
<dbReference type="InterPro" id="IPR010655">
    <property type="entry name" value="Clp1_C"/>
</dbReference>
<dbReference type="InterPro" id="IPR032319">
    <property type="entry name" value="CLP1_P"/>
</dbReference>
<keyword evidence="2 6" id="KW-0507">mRNA processing</keyword>
<dbReference type="InterPro" id="IPR045116">
    <property type="entry name" value="Clp1/Grc3"/>
</dbReference>
<keyword evidence="12" id="KW-1185">Reference proteome</keyword>
<dbReference type="Pfam" id="PF16573">
    <property type="entry name" value="CLP1_N"/>
    <property type="match status" value="1"/>
</dbReference>
<dbReference type="InterPro" id="IPR038239">
    <property type="entry name" value="Clp1_N_sf"/>
</dbReference>
<dbReference type="GO" id="GO:0005524">
    <property type="term" value="F:ATP binding"/>
    <property type="evidence" value="ECO:0007669"/>
    <property type="project" value="UniProtKB-UniRule"/>
</dbReference>
<evidence type="ECO:0000256" key="2">
    <source>
        <dbReference type="ARBA" id="ARBA00022664"/>
    </source>
</evidence>
<feature type="binding site" evidence="6">
    <location>
        <begin position="155"/>
        <end position="160"/>
    </location>
    <ligand>
        <name>ATP</name>
        <dbReference type="ChEBI" id="CHEBI:30616"/>
    </ligand>
</feature>
<dbReference type="Gene3D" id="2.60.120.1030">
    <property type="entry name" value="Clp1, DNA binding domain"/>
    <property type="match status" value="1"/>
</dbReference>
<dbReference type="GO" id="GO:0031124">
    <property type="term" value="P:mRNA 3'-end processing"/>
    <property type="evidence" value="ECO:0007669"/>
    <property type="project" value="UniProtKB-UniRule"/>
</dbReference>
<accession>A0ABD3MEB4</accession>
<feature type="region of interest" description="Disordered" evidence="7">
    <location>
        <begin position="1"/>
        <end position="22"/>
    </location>
</feature>
<feature type="domain" description="Clp1 N-terminal" evidence="9">
    <location>
        <begin position="23"/>
        <end position="116"/>
    </location>
</feature>
<gene>
    <name evidence="11" type="ORF">ACHAWU_008173</name>
</gene>
<name>A0ABD3MEB4_9STRA</name>
<evidence type="ECO:0000256" key="3">
    <source>
        <dbReference type="ARBA" id="ARBA00022741"/>
    </source>
</evidence>
<evidence type="ECO:0000259" key="9">
    <source>
        <dbReference type="Pfam" id="PF16573"/>
    </source>
</evidence>
<dbReference type="EMBL" id="JALLBG020000135">
    <property type="protein sequence ID" value="KAL3762470.1"/>
    <property type="molecule type" value="Genomic_DNA"/>
</dbReference>
<keyword evidence="3 6" id="KW-0547">Nucleotide-binding</keyword>
<evidence type="ECO:0000256" key="4">
    <source>
        <dbReference type="ARBA" id="ARBA00022840"/>
    </source>
</evidence>
<sequence>MSAAATSSSRELPPPADNITRHTLSPESELRIEIPTGISSTITLRSGSAELFGAELAIDRPLHLTSAKVAIFTWHGCILDVSNQDQLDIIYASDETDANVSYVNTHAQLEAMRDEALGNSANPNAAPATATVETTMTTATTAVGGPRVLLVGPADCGKSSLARVLTAYAVKLGRTPILVDLDASQNMLSVPGTIAAIPVSSDMISPDCYGTSSIMGGSSSSASGGAMMPLVLWYGSQDLTAHPDVYKAQLSKLGHAIDERLSGDTDANASGIIVNTSGLIEDIGYQYLLHAIEAFRINVVLVLGHDRLYSMLGTQFKKDYEGGGGPMRKAPILIKLPRSGGVVSRDASFRRALRSQSIKRYFYGNSTPPKSSDGPSSSNYQFSPCLIEVRMADIQLHKLSNISLAASLLPISAKQSTDPIQLSTIPSSEITSKFQHSVLAVCHPSAVEKYEHSGSARDLYLAGVAGFVIVEKVDVDKASMSLLSPCGGSLPSGHLLSGDIFWLDNDSLEPAQLQFD</sequence>
<dbReference type="PANTHER" id="PTHR12755:SF6">
    <property type="entry name" value="POLYRIBONUCLEOTIDE 5'-HYDROXYL-KINASE CLP1"/>
    <property type="match status" value="1"/>
</dbReference>
<comment type="subcellular location">
    <subcellularLocation>
        <location evidence="1 6">Nucleus</location>
    </subcellularLocation>
</comment>
<evidence type="ECO:0000256" key="7">
    <source>
        <dbReference type="SAM" id="MobiDB-lite"/>
    </source>
</evidence>
<evidence type="ECO:0000313" key="12">
    <source>
        <dbReference type="Proteomes" id="UP001530293"/>
    </source>
</evidence>
<dbReference type="Pfam" id="PF06807">
    <property type="entry name" value="Clp1"/>
    <property type="match status" value="1"/>
</dbReference>
<dbReference type="Gene3D" id="3.40.50.300">
    <property type="entry name" value="P-loop containing nucleotide triphosphate hydrolases"/>
    <property type="match status" value="1"/>
</dbReference>
<dbReference type="InterPro" id="IPR032324">
    <property type="entry name" value="Clp1_N"/>
</dbReference>
<dbReference type="AlphaFoldDB" id="A0ABD3MEB4"/>
<protein>
    <recommendedName>
        <fullName evidence="6">Protein CLP1 homolog</fullName>
    </recommendedName>
</protein>
<feature type="binding site" evidence="6">
    <location>
        <position position="68"/>
    </location>
    <ligand>
        <name>ATP</name>
        <dbReference type="ChEBI" id="CHEBI:30616"/>
    </ligand>
</feature>
<keyword evidence="4 6" id="KW-0067">ATP-binding</keyword>
<dbReference type="PANTHER" id="PTHR12755">
    <property type="entry name" value="CLEAVAGE/POLYADENYLATION FACTOR IA SUBUNIT CLP1P"/>
    <property type="match status" value="1"/>
</dbReference>
<keyword evidence="5 6" id="KW-0539">Nucleus</keyword>
<feature type="binding site" evidence="6">
    <location>
        <position position="29"/>
    </location>
    <ligand>
        <name>ATP</name>
        <dbReference type="ChEBI" id="CHEBI:30616"/>
    </ligand>
</feature>
<feature type="domain" description="Clp1 P-loop" evidence="10">
    <location>
        <begin position="152"/>
        <end position="364"/>
    </location>
</feature>
<dbReference type="InterPro" id="IPR028606">
    <property type="entry name" value="Clp1"/>
</dbReference>
<dbReference type="HAMAP" id="MF_03035">
    <property type="entry name" value="Clp1"/>
    <property type="match status" value="1"/>
</dbReference>
<dbReference type="Pfam" id="PF16575">
    <property type="entry name" value="CLP1_P"/>
    <property type="match status" value="1"/>
</dbReference>
<evidence type="ECO:0000256" key="1">
    <source>
        <dbReference type="ARBA" id="ARBA00004123"/>
    </source>
</evidence>
<feature type="domain" description="Clp1 C-terminal" evidence="8">
    <location>
        <begin position="383"/>
        <end position="504"/>
    </location>
</feature>
<dbReference type="InterPro" id="IPR027417">
    <property type="entry name" value="P-loop_NTPase"/>
</dbReference>
<evidence type="ECO:0000259" key="8">
    <source>
        <dbReference type="Pfam" id="PF06807"/>
    </source>
</evidence>
<comment type="similarity">
    <text evidence="6">Belongs to the Clp1 family. Clp1 subfamily.</text>
</comment>
<evidence type="ECO:0000256" key="6">
    <source>
        <dbReference type="HAMAP-Rule" id="MF_03035"/>
    </source>
</evidence>
<evidence type="ECO:0000256" key="5">
    <source>
        <dbReference type="ARBA" id="ARBA00023242"/>
    </source>
</evidence>
<dbReference type="Gene3D" id="2.40.30.330">
    <property type="entry name" value="Pre-mRNA cleavage complex subunit Clp1, C-terminal domain"/>
    <property type="match status" value="1"/>
</dbReference>
<feature type="compositionally biased region" description="Polar residues" evidence="7">
    <location>
        <begin position="1"/>
        <end position="10"/>
    </location>
</feature>
<organism evidence="11 12">
    <name type="scientific">Discostella pseudostelligera</name>
    <dbReference type="NCBI Taxonomy" id="259834"/>
    <lineage>
        <taxon>Eukaryota</taxon>
        <taxon>Sar</taxon>
        <taxon>Stramenopiles</taxon>
        <taxon>Ochrophyta</taxon>
        <taxon>Bacillariophyta</taxon>
        <taxon>Coscinodiscophyceae</taxon>
        <taxon>Thalassiosirophycidae</taxon>
        <taxon>Stephanodiscales</taxon>
        <taxon>Stephanodiscaceae</taxon>
        <taxon>Discostella</taxon>
    </lineage>
</organism>
<dbReference type="GO" id="GO:0005634">
    <property type="term" value="C:nucleus"/>
    <property type="evidence" value="ECO:0007669"/>
    <property type="project" value="UniProtKB-SubCell"/>
</dbReference>
<dbReference type="SUPFAM" id="SSF52540">
    <property type="entry name" value="P-loop containing nucleoside triphosphate hydrolases"/>
    <property type="match status" value="1"/>
</dbReference>
<reference evidence="11 12" key="1">
    <citation type="submission" date="2024-10" db="EMBL/GenBank/DDBJ databases">
        <title>Updated reference genomes for cyclostephanoid diatoms.</title>
        <authorList>
            <person name="Roberts W.R."/>
            <person name="Alverson A.J."/>
        </authorList>
    </citation>
    <scope>NUCLEOTIDE SEQUENCE [LARGE SCALE GENOMIC DNA]</scope>
    <source>
        <strain evidence="11 12">AJA232-27</strain>
    </source>
</reference>
<comment type="caution">
    <text evidence="11">The sequence shown here is derived from an EMBL/GenBank/DDBJ whole genome shotgun (WGS) entry which is preliminary data.</text>
</comment>